<name>A0ABQ8GZJ2_9ROSI</name>
<keyword evidence="7" id="KW-0406">Ion transport</keyword>
<dbReference type="Gene3D" id="1.20.1530.20">
    <property type="match status" value="1"/>
</dbReference>
<evidence type="ECO:0000256" key="7">
    <source>
        <dbReference type="ARBA" id="ARBA00023065"/>
    </source>
</evidence>
<evidence type="ECO:0000256" key="3">
    <source>
        <dbReference type="ARBA" id="ARBA00022538"/>
    </source>
</evidence>
<dbReference type="InterPro" id="IPR038770">
    <property type="entry name" value="Na+/solute_symporter_sf"/>
</dbReference>
<evidence type="ECO:0000256" key="2">
    <source>
        <dbReference type="ARBA" id="ARBA00022448"/>
    </source>
</evidence>
<comment type="similarity">
    <text evidence="9">Belongs to the monovalent cation:proton antiporter 2 (CPA2) transporter (TC 2.A.37) family. CHX (TC 2.A.37.4) subfamily.</text>
</comment>
<sequence>MFALIAFIVFTVLRPLMLWIVKNTPEGKPVKSIYRLILVVLLIIAMLSDAGGTHYLNGAQIVGLIIPAGPPLGSALVEKSELIMSELLLPFFFIHVGQRTNVQMITNWKALWALIFILMVQSFSKMIGSLSSLLYINTGVRNAILLSFILNFKVLNSSALTCAIKNRANEVDELACRRSNASCSKSNVNSAPETYHSYYQLEHGYNEPAHIKDQVEDRQRLKKSEAALCKLQISVRNQLIYEKHN</sequence>
<organism evidence="12 13">
    <name type="scientific">Xanthoceras sorbifolium</name>
    <dbReference type="NCBI Taxonomy" id="99658"/>
    <lineage>
        <taxon>Eukaryota</taxon>
        <taxon>Viridiplantae</taxon>
        <taxon>Streptophyta</taxon>
        <taxon>Embryophyta</taxon>
        <taxon>Tracheophyta</taxon>
        <taxon>Spermatophyta</taxon>
        <taxon>Magnoliopsida</taxon>
        <taxon>eudicotyledons</taxon>
        <taxon>Gunneridae</taxon>
        <taxon>Pentapetalae</taxon>
        <taxon>rosids</taxon>
        <taxon>malvids</taxon>
        <taxon>Sapindales</taxon>
        <taxon>Sapindaceae</taxon>
        <taxon>Xanthoceroideae</taxon>
        <taxon>Xanthoceras</taxon>
    </lineage>
</organism>
<dbReference type="EMBL" id="JAFEMO010000182">
    <property type="protein sequence ID" value="KAH7522894.1"/>
    <property type="molecule type" value="Genomic_DNA"/>
</dbReference>
<dbReference type="PANTHER" id="PTHR32468:SF108">
    <property type="entry name" value="CATION_H(+) ANTIPORTER 15-LIKE"/>
    <property type="match status" value="1"/>
</dbReference>
<evidence type="ECO:0000256" key="10">
    <source>
        <dbReference type="SAM" id="Phobius"/>
    </source>
</evidence>
<evidence type="ECO:0000259" key="11">
    <source>
        <dbReference type="Pfam" id="PF00999"/>
    </source>
</evidence>
<dbReference type="PANTHER" id="PTHR32468">
    <property type="entry name" value="CATION/H + ANTIPORTER"/>
    <property type="match status" value="1"/>
</dbReference>
<evidence type="ECO:0000313" key="12">
    <source>
        <dbReference type="EMBL" id="KAH7522894.1"/>
    </source>
</evidence>
<keyword evidence="8 10" id="KW-0472">Membrane</keyword>
<feature type="transmembrane region" description="Helical" evidence="10">
    <location>
        <begin position="34"/>
        <end position="56"/>
    </location>
</feature>
<dbReference type="Pfam" id="PF00999">
    <property type="entry name" value="Na_H_Exchanger"/>
    <property type="match status" value="1"/>
</dbReference>
<comment type="subcellular location">
    <subcellularLocation>
        <location evidence="1">Membrane</location>
        <topology evidence="1">Multi-pass membrane protein</topology>
    </subcellularLocation>
</comment>
<proteinExistence type="inferred from homology"/>
<evidence type="ECO:0000256" key="6">
    <source>
        <dbReference type="ARBA" id="ARBA00022989"/>
    </source>
</evidence>
<dbReference type="Proteomes" id="UP000827721">
    <property type="component" value="Unassembled WGS sequence"/>
</dbReference>
<keyword evidence="5" id="KW-0630">Potassium</keyword>
<protein>
    <recommendedName>
        <fullName evidence="11">Cation/H+ exchanger transmembrane domain-containing protein</fullName>
    </recommendedName>
</protein>
<gene>
    <name evidence="12" type="ORF">JRO89_XSUnG0088400</name>
</gene>
<evidence type="ECO:0000313" key="13">
    <source>
        <dbReference type="Proteomes" id="UP000827721"/>
    </source>
</evidence>
<dbReference type="InterPro" id="IPR050794">
    <property type="entry name" value="CPA2_transporter"/>
</dbReference>
<keyword evidence="13" id="KW-1185">Reference proteome</keyword>
<keyword evidence="3" id="KW-0633">Potassium transport</keyword>
<reference evidence="12 13" key="1">
    <citation type="submission" date="2021-02" db="EMBL/GenBank/DDBJ databases">
        <title>Plant Genome Project.</title>
        <authorList>
            <person name="Zhang R.-G."/>
        </authorList>
    </citation>
    <scope>NUCLEOTIDE SEQUENCE [LARGE SCALE GENOMIC DNA]</scope>
    <source>
        <tissue evidence="12">Leaves</tissue>
    </source>
</reference>
<keyword evidence="4 10" id="KW-0812">Transmembrane</keyword>
<evidence type="ECO:0000256" key="8">
    <source>
        <dbReference type="ARBA" id="ARBA00023136"/>
    </source>
</evidence>
<feature type="transmembrane region" description="Helical" evidence="10">
    <location>
        <begin position="111"/>
        <end position="136"/>
    </location>
</feature>
<feature type="transmembrane region" description="Helical" evidence="10">
    <location>
        <begin position="142"/>
        <end position="164"/>
    </location>
</feature>
<keyword evidence="2" id="KW-0813">Transport</keyword>
<evidence type="ECO:0000256" key="9">
    <source>
        <dbReference type="ARBA" id="ARBA00038341"/>
    </source>
</evidence>
<evidence type="ECO:0000256" key="5">
    <source>
        <dbReference type="ARBA" id="ARBA00022958"/>
    </source>
</evidence>
<accession>A0ABQ8GZJ2</accession>
<keyword evidence="6 10" id="KW-1133">Transmembrane helix</keyword>
<dbReference type="InterPro" id="IPR006153">
    <property type="entry name" value="Cation/H_exchanger_TM"/>
</dbReference>
<feature type="domain" description="Cation/H+ exchanger transmembrane" evidence="11">
    <location>
        <begin position="2"/>
        <end position="151"/>
    </location>
</feature>
<evidence type="ECO:0000256" key="1">
    <source>
        <dbReference type="ARBA" id="ARBA00004141"/>
    </source>
</evidence>
<comment type="caution">
    <text evidence="12">The sequence shown here is derived from an EMBL/GenBank/DDBJ whole genome shotgun (WGS) entry which is preliminary data.</text>
</comment>
<evidence type="ECO:0000256" key="4">
    <source>
        <dbReference type="ARBA" id="ARBA00022692"/>
    </source>
</evidence>